<gene>
    <name evidence="2" type="ORF">NPIL_512841</name>
</gene>
<feature type="compositionally biased region" description="Polar residues" evidence="1">
    <location>
        <begin position="13"/>
        <end position="29"/>
    </location>
</feature>
<evidence type="ECO:0000313" key="2">
    <source>
        <dbReference type="EMBL" id="GFU30428.1"/>
    </source>
</evidence>
<accession>A0A8X6QT52</accession>
<dbReference type="EMBL" id="BMAW01033480">
    <property type="protein sequence ID" value="GFU30428.1"/>
    <property type="molecule type" value="Genomic_DNA"/>
</dbReference>
<keyword evidence="3" id="KW-1185">Reference proteome</keyword>
<protein>
    <submittedName>
        <fullName evidence="2">Uncharacterized protein</fullName>
    </submittedName>
</protein>
<proteinExistence type="predicted"/>
<dbReference type="AlphaFoldDB" id="A0A8X6QT52"/>
<reference evidence="2" key="1">
    <citation type="submission" date="2020-08" db="EMBL/GenBank/DDBJ databases">
        <title>Multicomponent nature underlies the extraordinary mechanical properties of spider dragline silk.</title>
        <authorList>
            <person name="Kono N."/>
            <person name="Nakamura H."/>
            <person name="Mori M."/>
            <person name="Yoshida Y."/>
            <person name="Ohtoshi R."/>
            <person name="Malay A.D."/>
            <person name="Moran D.A.P."/>
            <person name="Tomita M."/>
            <person name="Numata K."/>
            <person name="Arakawa K."/>
        </authorList>
    </citation>
    <scope>NUCLEOTIDE SEQUENCE</scope>
</reference>
<dbReference type="Proteomes" id="UP000887013">
    <property type="component" value="Unassembled WGS sequence"/>
</dbReference>
<sequence>MLHCEDISENAESRNSLTNENNIQPYESNPMISKSFTQHHFPPIEQMNSFIRCNVSNPAFAEMKQIVESEESSLHVLGVGWEQGNSSKIFLEMDKSVRNFNFHVKGFTTTNSKDIKLKTLFHFEDISKPKVRNDFPPSR</sequence>
<comment type="caution">
    <text evidence="2">The sequence shown here is derived from an EMBL/GenBank/DDBJ whole genome shotgun (WGS) entry which is preliminary data.</text>
</comment>
<evidence type="ECO:0000256" key="1">
    <source>
        <dbReference type="SAM" id="MobiDB-lite"/>
    </source>
</evidence>
<name>A0A8X6QT52_NEPPI</name>
<evidence type="ECO:0000313" key="3">
    <source>
        <dbReference type="Proteomes" id="UP000887013"/>
    </source>
</evidence>
<feature type="region of interest" description="Disordered" evidence="1">
    <location>
        <begin position="1"/>
        <end position="29"/>
    </location>
</feature>
<organism evidence="2 3">
    <name type="scientific">Nephila pilipes</name>
    <name type="common">Giant wood spider</name>
    <name type="synonym">Nephila maculata</name>
    <dbReference type="NCBI Taxonomy" id="299642"/>
    <lineage>
        <taxon>Eukaryota</taxon>
        <taxon>Metazoa</taxon>
        <taxon>Ecdysozoa</taxon>
        <taxon>Arthropoda</taxon>
        <taxon>Chelicerata</taxon>
        <taxon>Arachnida</taxon>
        <taxon>Araneae</taxon>
        <taxon>Araneomorphae</taxon>
        <taxon>Entelegynae</taxon>
        <taxon>Araneoidea</taxon>
        <taxon>Nephilidae</taxon>
        <taxon>Nephila</taxon>
    </lineage>
</organism>